<dbReference type="AlphaFoldDB" id="A0A7X4GQ68"/>
<comment type="caution">
    <text evidence="1">The sequence shown here is derived from an EMBL/GenBank/DDBJ whole genome shotgun (WGS) entry which is preliminary data.</text>
</comment>
<organism evidence="1 2">
    <name type="scientific">Duganella rivi</name>
    <dbReference type="NCBI Taxonomy" id="2666083"/>
    <lineage>
        <taxon>Bacteria</taxon>
        <taxon>Pseudomonadati</taxon>
        <taxon>Pseudomonadota</taxon>
        <taxon>Betaproteobacteria</taxon>
        <taxon>Burkholderiales</taxon>
        <taxon>Oxalobacteraceae</taxon>
        <taxon>Telluria group</taxon>
        <taxon>Duganella</taxon>
    </lineage>
</organism>
<reference evidence="1 2" key="1">
    <citation type="submission" date="2019-12" db="EMBL/GenBank/DDBJ databases">
        <title>Novel species isolated from a subtropical stream in China.</title>
        <authorList>
            <person name="Lu H."/>
        </authorList>
    </citation>
    <scope>NUCLEOTIDE SEQUENCE [LARGE SCALE GENOMIC DNA]</scope>
    <source>
        <strain evidence="1 2">FT55W</strain>
    </source>
</reference>
<dbReference type="RefSeq" id="WP_161013665.1">
    <property type="nucleotide sequence ID" value="NZ_WWCK01000003.1"/>
</dbReference>
<evidence type="ECO:0000313" key="1">
    <source>
        <dbReference type="EMBL" id="MYM67096.1"/>
    </source>
</evidence>
<keyword evidence="2" id="KW-1185">Reference proteome</keyword>
<evidence type="ECO:0000313" key="2">
    <source>
        <dbReference type="Proteomes" id="UP000450012"/>
    </source>
</evidence>
<protein>
    <submittedName>
        <fullName evidence="1">Uncharacterized protein</fullName>
    </submittedName>
</protein>
<sequence>MHLRYYFYNSRDRNPIEISAGALKGDGSFSFGGYYNSNGSFGTDSYTSGAKHGSDLLVHALSVTLATPNEVSLVYSSATHSHLAYDFSGKLGAADTSSVGYDFGHLKIIGAPAVVAEVYHS</sequence>
<dbReference type="Proteomes" id="UP000450012">
    <property type="component" value="Unassembled WGS sequence"/>
</dbReference>
<dbReference type="EMBL" id="WWCK01000003">
    <property type="protein sequence ID" value="MYM67096.1"/>
    <property type="molecule type" value="Genomic_DNA"/>
</dbReference>
<name>A0A7X4GQ68_9BURK</name>
<gene>
    <name evidence="1" type="ORF">GTP45_09670</name>
</gene>
<proteinExistence type="predicted"/>
<accession>A0A7X4GQ68</accession>